<name>A0A923SLE8_9FIRM</name>
<dbReference type="NCBIfam" id="TIGR03057">
    <property type="entry name" value="xxxLxxG_by_4"/>
    <property type="match status" value="1"/>
</dbReference>
<feature type="signal peptide" evidence="1">
    <location>
        <begin position="1"/>
        <end position="34"/>
    </location>
</feature>
<dbReference type="Gene3D" id="1.10.287.950">
    <property type="entry name" value="Methyl-accepting chemotaxis protein"/>
    <property type="match status" value="2"/>
</dbReference>
<dbReference type="EMBL" id="JACRWC010000051">
    <property type="protein sequence ID" value="MBC5999153.1"/>
    <property type="molecule type" value="Genomic_DNA"/>
</dbReference>
<dbReference type="Proteomes" id="UP000644115">
    <property type="component" value="Unassembled WGS sequence"/>
</dbReference>
<evidence type="ECO:0008006" key="4">
    <source>
        <dbReference type="Google" id="ProtNLM"/>
    </source>
</evidence>
<feature type="chain" id="PRO_5037324164" description="X-X-X-Leu-X-X-Gly heptad repeats" evidence="1">
    <location>
        <begin position="35"/>
        <end position="625"/>
    </location>
</feature>
<dbReference type="RefSeq" id="WP_249286620.1">
    <property type="nucleotide sequence ID" value="NZ_JACRWC010000051.1"/>
</dbReference>
<evidence type="ECO:0000313" key="2">
    <source>
        <dbReference type="EMBL" id="MBC5999153.1"/>
    </source>
</evidence>
<sequence length="625" mass="65184">MSVEFRKKFKRKKILSFASAAVVAFTMTAAPVFAATDSGNTKDETVYVVTESDGSQSDLIVSDHLKNKSGKDKIEDVSTLTDIENVKGKEKFIREDDGSLSWNAKGNDIYYEGKTDQEAPVSMDIKYYLDDKEVDGADLSGKTGKVKIVINYTNNTSLNGTKVPFVVLTGMVLENDTFQNVTVSSGKVIDDGQKSFIVGMAAPGVADTLGISEEELGFGSTVEITGDAKEFAPEDMMTVVTNDFFQDIDTSELNAGNLDSQIDQLDSAAKQLVAGTNTLYKGIETLNSSSATLAAGVSKLNQGAAKIDENTKAALQGSKDLAAGSQFLSSQLNSKLTDMGEGVAKMNTAANAIGRYVAGINEGLNGDGTATNPGLVKGADGLVAGMETAKETLDQGAAADQRALTYLEQQHNARAITDADYTTLKTLIEGSKEAQVGVSASLDNTGKLGSGAAKISAGVKQLQGAMAGNGTEENPGLTCVSGQLTAGVQEMATKLGAATSETGELSVGLNKLVTGSSKLAAGEAQLSDGASELAAGMNELYSKSGLLISGIGQLDAGSKKLNDGMSQFYKEGIGKIVSLYNDKLKGTVNNAESLVAAGKAYNTFTQVPDGMDGTVKFIYRTKVAD</sequence>
<reference evidence="2" key="1">
    <citation type="submission" date="2020-08" db="EMBL/GenBank/DDBJ databases">
        <authorList>
            <person name="Liu C."/>
            <person name="Sun Q."/>
        </authorList>
    </citation>
    <scope>NUCLEOTIDE SEQUENCE</scope>
    <source>
        <strain evidence="2">BX16</strain>
    </source>
</reference>
<keyword evidence="3" id="KW-1185">Reference proteome</keyword>
<organism evidence="2 3">
    <name type="scientific">Lentihominibacter faecis</name>
    <dbReference type="NCBI Taxonomy" id="2764712"/>
    <lineage>
        <taxon>Bacteria</taxon>
        <taxon>Bacillati</taxon>
        <taxon>Bacillota</taxon>
        <taxon>Clostridia</taxon>
        <taxon>Peptostreptococcales</taxon>
        <taxon>Anaerovoracaceae</taxon>
        <taxon>Lentihominibacter</taxon>
    </lineage>
</organism>
<proteinExistence type="predicted"/>
<dbReference type="AlphaFoldDB" id="A0A923SLE8"/>
<gene>
    <name evidence="2" type="ORF">H8876_03955</name>
</gene>
<evidence type="ECO:0000313" key="3">
    <source>
        <dbReference type="Proteomes" id="UP000644115"/>
    </source>
</evidence>
<protein>
    <recommendedName>
        <fullName evidence="4">X-X-X-Leu-X-X-Gly heptad repeats</fullName>
    </recommendedName>
</protein>
<accession>A0A923SLE8</accession>
<comment type="caution">
    <text evidence="2">The sequence shown here is derived from an EMBL/GenBank/DDBJ whole genome shotgun (WGS) entry which is preliminary data.</text>
</comment>
<dbReference type="InterPro" id="IPR023908">
    <property type="entry name" value="xxxLxxG_rpt"/>
</dbReference>
<evidence type="ECO:0000256" key="1">
    <source>
        <dbReference type="SAM" id="SignalP"/>
    </source>
</evidence>
<keyword evidence="1" id="KW-0732">Signal</keyword>